<organism evidence="1 2">
    <name type="scientific">Somion occarium</name>
    <dbReference type="NCBI Taxonomy" id="3059160"/>
    <lineage>
        <taxon>Eukaryota</taxon>
        <taxon>Fungi</taxon>
        <taxon>Dikarya</taxon>
        <taxon>Basidiomycota</taxon>
        <taxon>Agaricomycotina</taxon>
        <taxon>Agaricomycetes</taxon>
        <taxon>Polyporales</taxon>
        <taxon>Cerrenaceae</taxon>
        <taxon>Somion</taxon>
    </lineage>
</organism>
<protein>
    <recommendedName>
        <fullName evidence="3">F-box domain-containing protein</fullName>
    </recommendedName>
</protein>
<sequence length="421" mass="47793">MTSLVEEGSAPACPVEIVEHILDYCGSVIVYRHHSSMQTWIVFCDTLRSCALVCKPWLPRTRYNLFRLVNLMKSPSLSRLITALKSNPHLRFFVRALIVRYVDISPSVFTILAGHLPRLQAIQLGFSGRFTDDKYFPKSLALYSKITMLTISVCMHVRHIRRILHALPSLDFLEFTKPPIQDDLLAVDGLHYKPRCCISVLVTTTTPIISADHGGPPRDKAAWHSLYRSFLQTPWLISGVKRFHMEIVGSAPTIARDAQMVSSLLAAICPSLEEAYIYLDNTRHVRIAHLLSLSENTNVRHIGIFLQRLYPEEVPGLVKLLSTISSPYLRKISFTVWNAFKLLGALEWELLDEALCDARFQNLLSIELVYPVSLNQFASNNQLHRCASRGLVVVRGSSLKTEDLNHCWIQHAPEWARELLD</sequence>
<dbReference type="SUPFAM" id="SSF52047">
    <property type="entry name" value="RNI-like"/>
    <property type="match status" value="1"/>
</dbReference>
<accession>A0ABP1D5Y6</accession>
<dbReference type="EMBL" id="OZ037945">
    <property type="protein sequence ID" value="CAL1702448.1"/>
    <property type="molecule type" value="Genomic_DNA"/>
</dbReference>
<proteinExistence type="predicted"/>
<gene>
    <name evidence="1" type="ORF">GFSPODELE1_LOCUS4050</name>
</gene>
<evidence type="ECO:0000313" key="1">
    <source>
        <dbReference type="EMBL" id="CAL1702448.1"/>
    </source>
</evidence>
<name>A0ABP1D5Y6_9APHY</name>
<evidence type="ECO:0008006" key="3">
    <source>
        <dbReference type="Google" id="ProtNLM"/>
    </source>
</evidence>
<dbReference type="Proteomes" id="UP001497453">
    <property type="component" value="Chromosome 2"/>
</dbReference>
<reference evidence="2" key="1">
    <citation type="submission" date="2024-04" db="EMBL/GenBank/DDBJ databases">
        <authorList>
            <person name="Shaw F."/>
            <person name="Minotto A."/>
        </authorList>
    </citation>
    <scope>NUCLEOTIDE SEQUENCE [LARGE SCALE GENOMIC DNA]</scope>
</reference>
<keyword evidence="2" id="KW-1185">Reference proteome</keyword>
<evidence type="ECO:0000313" key="2">
    <source>
        <dbReference type="Proteomes" id="UP001497453"/>
    </source>
</evidence>